<dbReference type="GO" id="GO:0005975">
    <property type="term" value="P:carbohydrate metabolic process"/>
    <property type="evidence" value="ECO:0007669"/>
    <property type="project" value="InterPro"/>
</dbReference>
<dbReference type="Gene3D" id="3.20.20.370">
    <property type="entry name" value="Glycoside hydrolase/deacetylase"/>
    <property type="match status" value="1"/>
</dbReference>
<dbReference type="InterPro" id="IPR045235">
    <property type="entry name" value="PuuE_HpPgdA-like"/>
</dbReference>
<dbReference type="InterPro" id="IPR014344">
    <property type="entry name" value="XrtA_polysacc_deacetyl"/>
</dbReference>
<dbReference type="InterPro" id="IPR011330">
    <property type="entry name" value="Glyco_hydro/deAcase_b/a-brl"/>
</dbReference>
<dbReference type="CDD" id="cd10941">
    <property type="entry name" value="CE4_PuuE_HpPgdA_like_2"/>
    <property type="match status" value="1"/>
</dbReference>
<dbReference type="GO" id="GO:0016810">
    <property type="term" value="F:hydrolase activity, acting on carbon-nitrogen (but not peptide) bonds"/>
    <property type="evidence" value="ECO:0007669"/>
    <property type="project" value="InterPro"/>
</dbReference>
<comment type="caution">
    <text evidence="2">The sequence shown here is derived from an EMBL/GenBank/DDBJ whole genome shotgun (WGS) entry which is preliminary data.</text>
</comment>
<dbReference type="InterPro" id="IPR022560">
    <property type="entry name" value="DUF3473"/>
</dbReference>
<dbReference type="STRING" id="1400863.BN873_470127"/>
<proteinExistence type="predicted"/>
<sequence>MRNALTVDVEDYFHVAAFSKQIDPATWDSFTLRVERNTHRLLELFAEYNVKATFFVLGWVAERCPNLVRAIAKQGHEVACHGYSHQLIYTQSPALFREETIRAKVCLEQQAQCQVLGYRAASYSITKKSLWALDILAELEFEYDSSIFPVRHDRYGIPGSPRWPYKLRTADGKILTEFPLSTLKVGSYALPVSGGGYFRIYPYWFTQWVLSYINQSEGYPFIFYLHPWEIDPDQPRIQAERVSAFRHYKNLEFCENRLIWLLQKFKFKSSRDVLTDFDNFSVIHLSRELGSFE</sequence>
<dbReference type="Proteomes" id="UP000035760">
    <property type="component" value="Unassembled WGS sequence"/>
</dbReference>
<dbReference type="PANTHER" id="PTHR47561:SF1">
    <property type="entry name" value="POLYSACCHARIDE DEACETYLASE FAMILY PROTEIN (AFU_ORTHOLOGUE AFUA_6G05030)"/>
    <property type="match status" value="1"/>
</dbReference>
<feature type="domain" description="NodB homology" evidence="1">
    <location>
        <begin position="24"/>
        <end position="293"/>
    </location>
</feature>
<dbReference type="AlphaFoldDB" id="W6MB95"/>
<dbReference type="Pfam" id="PF01522">
    <property type="entry name" value="Polysacc_deac_1"/>
    <property type="match status" value="1"/>
</dbReference>
<evidence type="ECO:0000313" key="3">
    <source>
        <dbReference type="Proteomes" id="UP000035760"/>
    </source>
</evidence>
<reference evidence="2" key="2">
    <citation type="submission" date="2014-03" db="EMBL/GenBank/DDBJ databases">
        <title>Candidatus Competibacter-lineage genomes retrieved from metagenomes reveal functional metabolic diversity.</title>
        <authorList>
            <person name="McIlroy S.J."/>
            <person name="Albertsen M."/>
            <person name="Andresen E.K."/>
            <person name="Saunders A.M."/>
            <person name="Kristiansen R."/>
            <person name="Stokholm-Bjerregaard M."/>
            <person name="Nielsen K.L."/>
            <person name="Nielsen P.H."/>
        </authorList>
    </citation>
    <scope>NUCLEOTIDE SEQUENCE</scope>
    <source>
        <strain evidence="2">Run_A_D11</strain>
    </source>
</reference>
<dbReference type="RefSeq" id="WP_082161255.1">
    <property type="nucleotide sequence ID" value="NZ_CBTJ020000055.1"/>
</dbReference>
<gene>
    <name evidence="2" type="ORF">BN873_470127</name>
</gene>
<evidence type="ECO:0000259" key="1">
    <source>
        <dbReference type="PROSITE" id="PS51677"/>
    </source>
</evidence>
<evidence type="ECO:0000313" key="2">
    <source>
        <dbReference type="EMBL" id="CDI03385.1"/>
    </source>
</evidence>
<dbReference type="PROSITE" id="PS51677">
    <property type="entry name" value="NODB"/>
    <property type="match status" value="1"/>
</dbReference>
<name>W6MB95_9GAMM</name>
<dbReference type="InterPro" id="IPR002509">
    <property type="entry name" value="NODB_dom"/>
</dbReference>
<dbReference type="PANTHER" id="PTHR47561">
    <property type="entry name" value="POLYSACCHARIDE DEACETYLASE FAMILY PROTEIN (AFU_ORTHOLOGUE AFUA_6G05030)"/>
    <property type="match status" value="1"/>
</dbReference>
<reference evidence="2" key="1">
    <citation type="submission" date="2013-07" db="EMBL/GenBank/DDBJ databases">
        <authorList>
            <person name="McIlroy S."/>
        </authorList>
    </citation>
    <scope>NUCLEOTIDE SEQUENCE [LARGE SCALE GENOMIC DNA]</scope>
    <source>
        <strain evidence="2">Run_A_D11</strain>
    </source>
</reference>
<keyword evidence="3" id="KW-1185">Reference proteome</keyword>
<organism evidence="2 3">
    <name type="scientific">Candidatus Competibacter denitrificans Run_A_D11</name>
    <dbReference type="NCBI Taxonomy" id="1400863"/>
    <lineage>
        <taxon>Bacteria</taxon>
        <taxon>Pseudomonadati</taxon>
        <taxon>Pseudomonadota</taxon>
        <taxon>Gammaproteobacteria</taxon>
        <taxon>Candidatus Competibacteraceae</taxon>
        <taxon>Candidatus Competibacter</taxon>
    </lineage>
</organism>
<dbReference type="Pfam" id="PF11959">
    <property type="entry name" value="DUF3473"/>
    <property type="match status" value="1"/>
</dbReference>
<dbReference type="EMBL" id="CBTJ020000055">
    <property type="protein sequence ID" value="CDI03385.1"/>
    <property type="molecule type" value="Genomic_DNA"/>
</dbReference>
<dbReference type="SUPFAM" id="SSF88713">
    <property type="entry name" value="Glycoside hydrolase/deacetylase"/>
    <property type="match status" value="1"/>
</dbReference>
<dbReference type="NCBIfam" id="TIGR03006">
    <property type="entry name" value="pepcterm_polyde"/>
    <property type="match status" value="1"/>
</dbReference>
<protein>
    <submittedName>
        <fullName evidence="2">Polysaccharide deacetylase</fullName>
    </submittedName>
</protein>
<accession>W6MB95</accession>